<evidence type="ECO:0000256" key="1">
    <source>
        <dbReference type="ARBA" id="ARBA00004123"/>
    </source>
</evidence>
<evidence type="ECO:0000256" key="4">
    <source>
        <dbReference type="SAM" id="MobiDB-lite"/>
    </source>
</evidence>
<comment type="similarity">
    <text evidence="2">Belongs to the NPR1-interactor family.</text>
</comment>
<organism evidence="5">
    <name type="scientific">Salix viminalis</name>
    <name type="common">Common osier</name>
    <name type="synonym">Basket willow</name>
    <dbReference type="NCBI Taxonomy" id="40686"/>
    <lineage>
        <taxon>Eukaryota</taxon>
        <taxon>Viridiplantae</taxon>
        <taxon>Streptophyta</taxon>
        <taxon>Embryophyta</taxon>
        <taxon>Tracheophyta</taxon>
        <taxon>Spermatophyta</taxon>
        <taxon>Magnoliopsida</taxon>
        <taxon>eudicotyledons</taxon>
        <taxon>Gunneridae</taxon>
        <taxon>Pentapetalae</taxon>
        <taxon>rosids</taxon>
        <taxon>fabids</taxon>
        <taxon>Malpighiales</taxon>
        <taxon>Salicaceae</taxon>
        <taxon>Saliceae</taxon>
        <taxon>Salix</taxon>
    </lineage>
</organism>
<proteinExistence type="inferred from homology"/>
<accession>A0A6N2MWH8</accession>
<dbReference type="PANTHER" id="PTHR33669:SF14">
    <property type="entry name" value="NRR REPRESSOR HOMOLOG 3"/>
    <property type="match status" value="1"/>
</dbReference>
<dbReference type="GO" id="GO:0010112">
    <property type="term" value="P:regulation of systemic acquired resistance"/>
    <property type="evidence" value="ECO:0007669"/>
    <property type="project" value="InterPro"/>
</dbReference>
<sequence>MRSQRKFDPKAIDIEKTQYLTLTFCINRSLREASQKQPRRCISHSACEFWYCPDPWLACPRIQLPATSMDGASKKRKLFHDDLDEENEEEKIEKFFALINGIREARDRLMNAPDLALKLEMDASNGNKRKLEEKKKQFTVWKPSFQREDFMEETGMIRNPPAAAASAMVDSSQRKEVTEKDDRRESLDLNLSL</sequence>
<evidence type="ECO:0000313" key="5">
    <source>
        <dbReference type="EMBL" id="VFU58861.1"/>
    </source>
</evidence>
<dbReference type="GO" id="GO:0005634">
    <property type="term" value="C:nucleus"/>
    <property type="evidence" value="ECO:0007669"/>
    <property type="project" value="UniProtKB-SubCell"/>
</dbReference>
<feature type="compositionally biased region" description="Basic and acidic residues" evidence="4">
    <location>
        <begin position="172"/>
        <end position="187"/>
    </location>
</feature>
<gene>
    <name evidence="5" type="ORF">SVIM_LOCUS430930</name>
</gene>
<dbReference type="PANTHER" id="PTHR33669">
    <property type="entry name" value="PROTEIN NEGATIVE REGULATOR OF RESISTANCE"/>
    <property type="match status" value="1"/>
</dbReference>
<dbReference type="InterPro" id="IPR031425">
    <property type="entry name" value="NPR1/NH1-interacting"/>
</dbReference>
<feature type="region of interest" description="Disordered" evidence="4">
    <location>
        <begin position="157"/>
        <end position="193"/>
    </location>
</feature>
<dbReference type="Pfam" id="PF15699">
    <property type="entry name" value="NPR1_interact"/>
    <property type="match status" value="1"/>
</dbReference>
<protein>
    <submittedName>
        <fullName evidence="5">Uncharacterized protein</fullName>
    </submittedName>
</protein>
<dbReference type="EMBL" id="CAADRP010002007">
    <property type="protein sequence ID" value="VFU58861.1"/>
    <property type="molecule type" value="Genomic_DNA"/>
</dbReference>
<name>A0A6N2MWH8_SALVM</name>
<dbReference type="AlphaFoldDB" id="A0A6N2MWH8"/>
<comment type="subcellular location">
    <subcellularLocation>
        <location evidence="1">Nucleus</location>
    </subcellularLocation>
</comment>
<evidence type="ECO:0000256" key="2">
    <source>
        <dbReference type="ARBA" id="ARBA00009937"/>
    </source>
</evidence>
<evidence type="ECO:0000256" key="3">
    <source>
        <dbReference type="ARBA" id="ARBA00023242"/>
    </source>
</evidence>
<reference evidence="5" key="1">
    <citation type="submission" date="2019-03" db="EMBL/GenBank/DDBJ databases">
        <authorList>
            <person name="Mank J."/>
            <person name="Almeida P."/>
        </authorList>
    </citation>
    <scope>NUCLEOTIDE SEQUENCE</scope>
    <source>
        <strain evidence="5">78183</strain>
    </source>
</reference>
<keyword evidence="3" id="KW-0539">Nucleus</keyword>